<name>A0A9W5YCJ6_9FIRM</name>
<protein>
    <submittedName>
        <fullName evidence="9">Sugar ABC transporter permease</fullName>
    </submittedName>
</protein>
<dbReference type="AlphaFoldDB" id="A0A9W5YCJ6"/>
<feature type="domain" description="ABC transmembrane type-1" evidence="8">
    <location>
        <begin position="77"/>
        <end position="295"/>
    </location>
</feature>
<gene>
    <name evidence="9" type="ORF">SH1V18_39720</name>
</gene>
<keyword evidence="2 7" id="KW-0813">Transport</keyword>
<comment type="caution">
    <text evidence="9">The sequence shown here is derived from an EMBL/GenBank/DDBJ whole genome shotgun (WGS) entry which is preliminary data.</text>
</comment>
<dbReference type="InterPro" id="IPR000515">
    <property type="entry name" value="MetI-like"/>
</dbReference>
<keyword evidence="6 7" id="KW-0472">Membrane</keyword>
<dbReference type="GO" id="GO:0055085">
    <property type="term" value="P:transmembrane transport"/>
    <property type="evidence" value="ECO:0007669"/>
    <property type="project" value="InterPro"/>
</dbReference>
<dbReference type="Gene3D" id="1.10.3720.10">
    <property type="entry name" value="MetI-like"/>
    <property type="match status" value="1"/>
</dbReference>
<evidence type="ECO:0000313" key="9">
    <source>
        <dbReference type="EMBL" id="GKX31492.1"/>
    </source>
</evidence>
<dbReference type="PANTHER" id="PTHR43227:SF11">
    <property type="entry name" value="BLL4140 PROTEIN"/>
    <property type="match status" value="1"/>
</dbReference>
<dbReference type="CDD" id="cd06261">
    <property type="entry name" value="TM_PBP2"/>
    <property type="match status" value="1"/>
</dbReference>
<dbReference type="RefSeq" id="WP_281818597.1">
    <property type="nucleotide sequence ID" value="NZ_BRLB01000018.1"/>
</dbReference>
<organism evidence="9 10">
    <name type="scientific">Vallitalea longa</name>
    <dbReference type="NCBI Taxonomy" id="2936439"/>
    <lineage>
        <taxon>Bacteria</taxon>
        <taxon>Bacillati</taxon>
        <taxon>Bacillota</taxon>
        <taxon>Clostridia</taxon>
        <taxon>Lachnospirales</taxon>
        <taxon>Vallitaleaceae</taxon>
        <taxon>Vallitalea</taxon>
    </lineage>
</organism>
<feature type="transmembrane region" description="Helical" evidence="7">
    <location>
        <begin position="117"/>
        <end position="137"/>
    </location>
</feature>
<dbReference type="SUPFAM" id="SSF161098">
    <property type="entry name" value="MetI-like"/>
    <property type="match status" value="1"/>
</dbReference>
<dbReference type="PANTHER" id="PTHR43227">
    <property type="entry name" value="BLL4140 PROTEIN"/>
    <property type="match status" value="1"/>
</dbReference>
<dbReference type="PROSITE" id="PS50928">
    <property type="entry name" value="ABC_TM1"/>
    <property type="match status" value="1"/>
</dbReference>
<feature type="transmembrane region" description="Helical" evidence="7">
    <location>
        <begin position="85"/>
        <end position="105"/>
    </location>
</feature>
<comment type="similarity">
    <text evidence="7">Belongs to the binding-protein-dependent transport system permease family.</text>
</comment>
<evidence type="ECO:0000256" key="5">
    <source>
        <dbReference type="ARBA" id="ARBA00022989"/>
    </source>
</evidence>
<proteinExistence type="inferred from homology"/>
<comment type="subcellular location">
    <subcellularLocation>
        <location evidence="1 7">Cell membrane</location>
        <topology evidence="1 7">Multi-pass membrane protein</topology>
    </subcellularLocation>
</comment>
<feature type="transmembrane region" description="Helical" evidence="7">
    <location>
        <begin position="274"/>
        <end position="295"/>
    </location>
</feature>
<evidence type="ECO:0000256" key="3">
    <source>
        <dbReference type="ARBA" id="ARBA00022475"/>
    </source>
</evidence>
<evidence type="ECO:0000256" key="1">
    <source>
        <dbReference type="ARBA" id="ARBA00004651"/>
    </source>
</evidence>
<dbReference type="Pfam" id="PF00528">
    <property type="entry name" value="BPD_transp_1"/>
    <property type="match status" value="1"/>
</dbReference>
<keyword evidence="4 7" id="KW-0812">Transmembrane</keyword>
<dbReference type="InterPro" id="IPR035906">
    <property type="entry name" value="MetI-like_sf"/>
</dbReference>
<keyword evidence="3" id="KW-1003">Cell membrane</keyword>
<accession>A0A9W5YCJ6</accession>
<reference evidence="9" key="1">
    <citation type="submission" date="2022-06" db="EMBL/GenBank/DDBJ databases">
        <title>Vallitalea longa sp. nov., an anaerobic bacterium isolated from marine sediment.</title>
        <authorList>
            <person name="Hirano S."/>
            <person name="Terahara T."/>
            <person name="Mori K."/>
            <person name="Hamada M."/>
            <person name="Matsumoto R."/>
            <person name="Kobayashi T."/>
        </authorList>
    </citation>
    <scope>NUCLEOTIDE SEQUENCE</scope>
    <source>
        <strain evidence="9">SH18-1</strain>
    </source>
</reference>
<evidence type="ECO:0000256" key="6">
    <source>
        <dbReference type="ARBA" id="ARBA00023136"/>
    </source>
</evidence>
<evidence type="ECO:0000256" key="4">
    <source>
        <dbReference type="ARBA" id="ARBA00022692"/>
    </source>
</evidence>
<keyword evidence="10" id="KW-1185">Reference proteome</keyword>
<dbReference type="InterPro" id="IPR050809">
    <property type="entry name" value="UgpAE/MalFG_permease"/>
</dbReference>
<sequence>MTHGKVSMKNRFLKYWQLYVFLIIPVLYIIIFAYIPMGGLQIAFKDFTGLKGIWGSDWVGLKHFKTFLNSYQFKRVFMNTIGLSFYQLIAGFPIPIILALGLNSVRSEKYKKLVQTVTYMPHFISVIVLVGIINTLFNPITGLYGTISELLFGVQPADIFGNPGAFKHLYVWSGIWQNCGWSSIIYIAALSSVDKELHEAAKVDGANRFQRVIHIDFQAIIPTAIILLIMNTGKIMTIGFEKVFLMQNSLNLSSSEIISTYVYKVGLVTGGGDFSYATAIGLFNSVINLILIILVNKISKKVSNTSLW</sequence>
<feature type="transmembrane region" description="Helical" evidence="7">
    <location>
        <begin position="12"/>
        <end position="35"/>
    </location>
</feature>
<dbReference type="EMBL" id="BRLB01000018">
    <property type="protein sequence ID" value="GKX31492.1"/>
    <property type="molecule type" value="Genomic_DNA"/>
</dbReference>
<feature type="transmembrane region" description="Helical" evidence="7">
    <location>
        <begin position="212"/>
        <end position="230"/>
    </location>
</feature>
<feature type="transmembrane region" description="Helical" evidence="7">
    <location>
        <begin position="169"/>
        <end position="191"/>
    </location>
</feature>
<dbReference type="Proteomes" id="UP001144256">
    <property type="component" value="Unassembled WGS sequence"/>
</dbReference>
<evidence type="ECO:0000313" key="10">
    <source>
        <dbReference type="Proteomes" id="UP001144256"/>
    </source>
</evidence>
<evidence type="ECO:0000259" key="8">
    <source>
        <dbReference type="PROSITE" id="PS50928"/>
    </source>
</evidence>
<evidence type="ECO:0000256" key="7">
    <source>
        <dbReference type="RuleBase" id="RU363032"/>
    </source>
</evidence>
<dbReference type="GO" id="GO:0005886">
    <property type="term" value="C:plasma membrane"/>
    <property type="evidence" value="ECO:0007669"/>
    <property type="project" value="UniProtKB-SubCell"/>
</dbReference>
<keyword evidence="5 7" id="KW-1133">Transmembrane helix</keyword>
<evidence type="ECO:0000256" key="2">
    <source>
        <dbReference type="ARBA" id="ARBA00022448"/>
    </source>
</evidence>